<dbReference type="Pfam" id="PF23571">
    <property type="entry name" value="GH3_M"/>
    <property type="match status" value="1"/>
</dbReference>
<dbReference type="GO" id="GO:0005737">
    <property type="term" value="C:cytoplasm"/>
    <property type="evidence" value="ECO:0007669"/>
    <property type="project" value="TreeGrafter"/>
</dbReference>
<protein>
    <submittedName>
        <fullName evidence="2">GH3 domain-containing protein</fullName>
    </submittedName>
</protein>
<evidence type="ECO:0000259" key="1">
    <source>
        <dbReference type="Pfam" id="PF23571"/>
    </source>
</evidence>
<evidence type="ECO:0000313" key="3">
    <source>
        <dbReference type="Proteomes" id="UP000440578"/>
    </source>
</evidence>
<reference evidence="2 3" key="1">
    <citation type="submission" date="2019-07" db="EMBL/GenBank/DDBJ databases">
        <title>Draft genome assembly of a fouling barnacle, Amphibalanus amphitrite (Darwin, 1854): The first reference genome for Thecostraca.</title>
        <authorList>
            <person name="Kim W."/>
        </authorList>
    </citation>
    <scope>NUCLEOTIDE SEQUENCE [LARGE SCALE GENOMIC DNA]</scope>
    <source>
        <strain evidence="2">SNU_AA5</strain>
        <tissue evidence="2">Soma without cirri and trophi</tissue>
    </source>
</reference>
<proteinExistence type="predicted"/>
<dbReference type="AlphaFoldDB" id="A0A6A4WU86"/>
<dbReference type="Pfam" id="PF03321">
    <property type="entry name" value="GH3"/>
    <property type="match status" value="2"/>
</dbReference>
<gene>
    <name evidence="2" type="primary">Ghdc_1</name>
    <name evidence="2" type="ORF">FJT64_019370</name>
</gene>
<dbReference type="PANTHER" id="PTHR31901">
    <property type="entry name" value="GH3 DOMAIN-CONTAINING PROTEIN"/>
    <property type="match status" value="1"/>
</dbReference>
<dbReference type="InterPro" id="IPR004993">
    <property type="entry name" value="GH3"/>
</dbReference>
<dbReference type="GO" id="GO:0016881">
    <property type="term" value="F:acid-amino acid ligase activity"/>
    <property type="evidence" value="ECO:0007669"/>
    <property type="project" value="TreeGrafter"/>
</dbReference>
<keyword evidence="3" id="KW-1185">Reference proteome</keyword>
<dbReference type="PANTHER" id="PTHR31901:SF9">
    <property type="entry name" value="GH3 DOMAIN-CONTAINING PROTEIN"/>
    <property type="match status" value="1"/>
</dbReference>
<dbReference type="Proteomes" id="UP000440578">
    <property type="component" value="Unassembled WGS sequence"/>
</dbReference>
<accession>A0A6A4WU86</accession>
<dbReference type="OrthoDB" id="10261911at2759"/>
<organism evidence="2 3">
    <name type="scientific">Amphibalanus amphitrite</name>
    <name type="common">Striped barnacle</name>
    <name type="synonym">Balanus amphitrite</name>
    <dbReference type="NCBI Taxonomy" id="1232801"/>
    <lineage>
        <taxon>Eukaryota</taxon>
        <taxon>Metazoa</taxon>
        <taxon>Ecdysozoa</taxon>
        <taxon>Arthropoda</taxon>
        <taxon>Crustacea</taxon>
        <taxon>Multicrustacea</taxon>
        <taxon>Cirripedia</taxon>
        <taxon>Thoracica</taxon>
        <taxon>Thoracicalcarea</taxon>
        <taxon>Balanomorpha</taxon>
        <taxon>Balanoidea</taxon>
        <taxon>Balanidae</taxon>
        <taxon>Amphibalaninae</taxon>
        <taxon>Amphibalanus</taxon>
    </lineage>
</organism>
<dbReference type="InterPro" id="IPR055377">
    <property type="entry name" value="GH3_M"/>
</dbReference>
<feature type="domain" description="GH3 middle" evidence="1">
    <location>
        <begin position="263"/>
        <end position="337"/>
    </location>
</feature>
<comment type="caution">
    <text evidence="2">The sequence shown here is derived from an EMBL/GenBank/DDBJ whole genome shotgun (WGS) entry which is preliminary data.</text>
</comment>
<sequence>MQGDVRALFGPGQELAMFYCSSGTTGVSKYIPMTKTGFKEQYLKVVGCVYGFIGKYYFPRNLYKVAIFPCAPRWRYTSTGVKIGPSSAHQLSSEVLVCQYTVPLEANIIRKEAEAMHVAFVLALRDRDVYFWEAGFAFSLWNQLQFLERNWPVIVNDIRCGKLSPALDITEEQRKAIDSLLSPDTERAAELQKEFERGFDGIVPRVLPNVHMVTALSSGTSMAVYSERCKKYLGHLHIASAVYAASEGVIGVNVNEPGKQPEYALAPEANFVEFLPVDESGEAEEGATPLLASEVKMDQLYEVVLTNATGLYRYRMGDVVRVVGSYHGTPTVDFQFRAKQMLNVHMEKVSEAAFTGALRRAVDGWPDHQLVDFTTAESVLDPAAASGRSADSAGSPPYYLVLLELSGPLLPSQQTADIDATLQQEHFVYRSFRVKSSIGVVALLMTVAVDLALLPRSRFHTWRSLALMYLVRRYCQLVGWYNWMKVSAKYSDLRGAQERFVLKVVKTHADSEYGRHHSFADIRSLEDFRRLHPVTDYSHYKSYIERAMQGDVRALFGPGQELAMFCCSSGTTGVSKYIPMTKTGFKEQYLKVGESGAS</sequence>
<name>A0A6A4WU86_AMPAM</name>
<evidence type="ECO:0000313" key="2">
    <source>
        <dbReference type="EMBL" id="KAF0309563.1"/>
    </source>
</evidence>
<dbReference type="EMBL" id="VIIS01000390">
    <property type="protein sequence ID" value="KAF0309563.1"/>
    <property type="molecule type" value="Genomic_DNA"/>
</dbReference>